<evidence type="ECO:0000313" key="7">
    <source>
        <dbReference type="Proteomes" id="UP000645966"/>
    </source>
</evidence>
<dbReference type="Pfam" id="PF01168">
    <property type="entry name" value="Ala_racemase_N"/>
    <property type="match status" value="1"/>
</dbReference>
<evidence type="ECO:0000259" key="5">
    <source>
        <dbReference type="Pfam" id="PF01168"/>
    </source>
</evidence>
<dbReference type="InterPro" id="IPR029066">
    <property type="entry name" value="PLP-binding_barrel"/>
</dbReference>
<dbReference type="PANTHER" id="PTHR10146">
    <property type="entry name" value="PROLINE SYNTHETASE CO-TRANSCRIBED BACTERIAL HOMOLOG PROTEIN"/>
    <property type="match status" value="1"/>
</dbReference>
<dbReference type="InterPro" id="IPR011078">
    <property type="entry name" value="PyrdxlP_homeostasis"/>
</dbReference>
<organism evidence="6 7">
    <name type="scientific">Corynebacterium meridianum</name>
    <dbReference type="NCBI Taxonomy" id="2765363"/>
    <lineage>
        <taxon>Bacteria</taxon>
        <taxon>Bacillati</taxon>
        <taxon>Actinomycetota</taxon>
        <taxon>Actinomycetes</taxon>
        <taxon>Mycobacteriales</taxon>
        <taxon>Corynebacteriaceae</taxon>
        <taxon>Corynebacterium</taxon>
    </lineage>
</organism>
<evidence type="ECO:0000256" key="3">
    <source>
        <dbReference type="PIRSR" id="PIRSR004848-1"/>
    </source>
</evidence>
<feature type="modified residue" description="N6-(pyridoxal phosphate)lysine" evidence="2 3">
    <location>
        <position position="39"/>
    </location>
</feature>
<dbReference type="HAMAP" id="MF_02087">
    <property type="entry name" value="PLP_homeostasis"/>
    <property type="match status" value="1"/>
</dbReference>
<name>A0A934I8M0_9CORY</name>
<keyword evidence="7" id="KW-1185">Reference proteome</keyword>
<dbReference type="NCBIfam" id="TIGR00044">
    <property type="entry name" value="YggS family pyridoxal phosphate-dependent enzyme"/>
    <property type="match status" value="1"/>
</dbReference>
<comment type="function">
    <text evidence="2">Pyridoxal 5'-phosphate (PLP)-binding protein, which is involved in PLP homeostasis.</text>
</comment>
<keyword evidence="1 2" id="KW-0663">Pyridoxal phosphate</keyword>
<dbReference type="EMBL" id="JAEIOS010000011">
    <property type="protein sequence ID" value="MBI8989283.1"/>
    <property type="molecule type" value="Genomic_DNA"/>
</dbReference>
<comment type="caution">
    <text evidence="6">The sequence shown here is derived from an EMBL/GenBank/DDBJ whole genome shotgun (WGS) entry which is preliminary data.</text>
</comment>
<dbReference type="GO" id="GO:0030170">
    <property type="term" value="F:pyridoxal phosphate binding"/>
    <property type="evidence" value="ECO:0007669"/>
    <property type="project" value="UniProtKB-UniRule"/>
</dbReference>
<feature type="domain" description="Alanine racemase N-terminal" evidence="5">
    <location>
        <begin position="16"/>
        <end position="230"/>
    </location>
</feature>
<proteinExistence type="inferred from homology"/>
<dbReference type="InterPro" id="IPR001608">
    <property type="entry name" value="Ala_racemase_N"/>
</dbReference>
<comment type="similarity">
    <text evidence="2 4">Belongs to the pyridoxal phosphate-binding protein YggS/PROSC family.</text>
</comment>
<dbReference type="Proteomes" id="UP000645966">
    <property type="component" value="Unassembled WGS sequence"/>
</dbReference>
<dbReference type="AlphaFoldDB" id="A0A934I8M0"/>
<dbReference type="SUPFAM" id="SSF51419">
    <property type="entry name" value="PLP-binding barrel"/>
    <property type="match status" value="1"/>
</dbReference>
<dbReference type="RefSeq" id="WP_198738279.1">
    <property type="nucleotide sequence ID" value="NZ_JAEIOS010000011.1"/>
</dbReference>
<evidence type="ECO:0000256" key="1">
    <source>
        <dbReference type="ARBA" id="ARBA00022898"/>
    </source>
</evidence>
<dbReference type="Gene3D" id="3.20.20.10">
    <property type="entry name" value="Alanine racemase"/>
    <property type="match status" value="1"/>
</dbReference>
<accession>A0A934I8M0</accession>
<reference evidence="6" key="1">
    <citation type="submission" date="2020-12" db="EMBL/GenBank/DDBJ databases">
        <title>Genome public.</title>
        <authorList>
            <person name="Sun Q."/>
        </authorList>
    </citation>
    <scope>NUCLEOTIDE SEQUENCE</scope>
    <source>
        <strain evidence="6">CCM 8863</strain>
    </source>
</reference>
<evidence type="ECO:0000256" key="2">
    <source>
        <dbReference type="HAMAP-Rule" id="MF_02087"/>
    </source>
</evidence>
<sequence>MTRAEDLAHRLASVRAAVRSAAHAAGRDPGEIRLLPVTKFHPVSDVGILRDLGVEAVGENRVQDAVEKATRYPDVAVHLIGQIQTNKANAACRVAAAVHSLDSVRLAEALNRGTALAIERGQRPGGPLPVLVQYSFDGDPRRGGVPESGIPELLDALSRCSNLTLSGVMCVPPVGSDPAEVFASAADLRDRLATTGKRPMELSAGMSGDLGDAVAAGSTIVRVGTAILGPRG</sequence>
<evidence type="ECO:0000256" key="4">
    <source>
        <dbReference type="RuleBase" id="RU004514"/>
    </source>
</evidence>
<dbReference type="PIRSF" id="PIRSF004848">
    <property type="entry name" value="YBL036c_PLPDEIII"/>
    <property type="match status" value="1"/>
</dbReference>
<evidence type="ECO:0000313" key="6">
    <source>
        <dbReference type="EMBL" id="MBI8989283.1"/>
    </source>
</evidence>
<protein>
    <recommendedName>
        <fullName evidence="2">Pyridoxal phosphate homeostasis protein</fullName>
        <shortName evidence="2">PLP homeostasis protein</shortName>
    </recommendedName>
</protein>
<dbReference type="CDD" id="cd00635">
    <property type="entry name" value="PLPDE_III_YBL036c_like"/>
    <property type="match status" value="1"/>
</dbReference>
<dbReference type="PANTHER" id="PTHR10146:SF14">
    <property type="entry name" value="PYRIDOXAL PHOSPHATE HOMEOSTASIS PROTEIN"/>
    <property type="match status" value="1"/>
</dbReference>
<comment type="cofactor">
    <cofactor evidence="3">
        <name>pyridoxal 5'-phosphate</name>
        <dbReference type="ChEBI" id="CHEBI:597326"/>
    </cofactor>
</comment>
<gene>
    <name evidence="6" type="ORF">JDV75_05850</name>
</gene>